<organism evidence="1 2">
    <name type="scientific">Paragonimus skrjabini miyazakii</name>
    <dbReference type="NCBI Taxonomy" id="59628"/>
    <lineage>
        <taxon>Eukaryota</taxon>
        <taxon>Metazoa</taxon>
        <taxon>Spiralia</taxon>
        <taxon>Lophotrochozoa</taxon>
        <taxon>Platyhelminthes</taxon>
        <taxon>Trematoda</taxon>
        <taxon>Digenea</taxon>
        <taxon>Plagiorchiida</taxon>
        <taxon>Troglotremata</taxon>
        <taxon>Troglotrematidae</taxon>
        <taxon>Paragonimus</taxon>
    </lineage>
</organism>
<evidence type="ECO:0000313" key="2">
    <source>
        <dbReference type="Proteomes" id="UP000822476"/>
    </source>
</evidence>
<feature type="non-terminal residue" evidence="1">
    <location>
        <position position="1"/>
    </location>
</feature>
<name>A0A8S9YV66_9TREM</name>
<dbReference type="OrthoDB" id="6262245at2759"/>
<evidence type="ECO:0000313" key="1">
    <source>
        <dbReference type="EMBL" id="KAF7258552.1"/>
    </source>
</evidence>
<dbReference type="EMBL" id="JTDE01001662">
    <property type="protein sequence ID" value="KAF7258552.1"/>
    <property type="molecule type" value="Genomic_DNA"/>
</dbReference>
<protein>
    <submittedName>
        <fullName evidence="1">Uncharacterized protein</fullName>
    </submittedName>
</protein>
<gene>
    <name evidence="1" type="ORF">EG68_04435</name>
</gene>
<sequence length="221" mass="25246">ELCLNGSLFFAETDRLLSDHLFGKCVSKLNTSPEKMEWKISVLGALENVFYMFPEGIDWKDLQVQCLLRTVLQNKSDQLTETELKALCAVQPVIAAEAPDSEEAEYSLLTKRMFDSEDSMEAFLDNNHARLSPLYSVTQDVIPTSSVFNEGALSANFEQTLQNNYISRRMNHPDSYDRTDAEIKQILAQIQLLENKSNRHIELQPTNQPYSKQTCELIFLK</sequence>
<proteinExistence type="predicted"/>
<reference evidence="1" key="1">
    <citation type="submission" date="2019-07" db="EMBL/GenBank/DDBJ databases">
        <title>Annotation for the trematode Paragonimus miyazaki's.</title>
        <authorList>
            <person name="Choi Y.-J."/>
        </authorList>
    </citation>
    <scope>NUCLEOTIDE SEQUENCE</scope>
    <source>
        <strain evidence="1">Japan</strain>
    </source>
</reference>
<dbReference type="Proteomes" id="UP000822476">
    <property type="component" value="Unassembled WGS sequence"/>
</dbReference>
<keyword evidence="2" id="KW-1185">Reference proteome</keyword>
<comment type="caution">
    <text evidence="1">The sequence shown here is derived from an EMBL/GenBank/DDBJ whole genome shotgun (WGS) entry which is preliminary data.</text>
</comment>
<dbReference type="AlphaFoldDB" id="A0A8S9YV66"/>
<accession>A0A8S9YV66</accession>